<proteinExistence type="predicted"/>
<dbReference type="STRING" id="1165861.A0A0L0VIX5"/>
<evidence type="ECO:0000313" key="3">
    <source>
        <dbReference type="Proteomes" id="UP000054564"/>
    </source>
</evidence>
<gene>
    <name evidence="2" type="ORF">PSTG_07774</name>
</gene>
<dbReference type="InterPro" id="IPR046496">
    <property type="entry name" value="DUF6589"/>
</dbReference>
<organism evidence="2 3">
    <name type="scientific">Puccinia striiformis f. sp. tritici PST-78</name>
    <dbReference type="NCBI Taxonomy" id="1165861"/>
    <lineage>
        <taxon>Eukaryota</taxon>
        <taxon>Fungi</taxon>
        <taxon>Dikarya</taxon>
        <taxon>Basidiomycota</taxon>
        <taxon>Pucciniomycotina</taxon>
        <taxon>Pucciniomycetes</taxon>
        <taxon>Pucciniales</taxon>
        <taxon>Pucciniaceae</taxon>
        <taxon>Puccinia</taxon>
    </lineage>
</organism>
<dbReference type="OrthoDB" id="2497742at2759"/>
<dbReference type="Pfam" id="PF20231">
    <property type="entry name" value="DUF6589"/>
    <property type="match status" value="1"/>
</dbReference>
<reference evidence="3" key="1">
    <citation type="submission" date="2014-03" db="EMBL/GenBank/DDBJ databases">
        <title>The Genome Sequence of Puccinia striiformis f. sp. tritici PST-78.</title>
        <authorList>
            <consortium name="The Broad Institute Genome Sequencing Platform"/>
            <person name="Cuomo C."/>
            <person name="Hulbert S."/>
            <person name="Chen X."/>
            <person name="Walker B."/>
            <person name="Young S.K."/>
            <person name="Zeng Q."/>
            <person name="Gargeya S."/>
            <person name="Fitzgerald M."/>
            <person name="Haas B."/>
            <person name="Abouelleil A."/>
            <person name="Alvarado L."/>
            <person name="Arachchi H.M."/>
            <person name="Berlin A.M."/>
            <person name="Chapman S.B."/>
            <person name="Goldberg J."/>
            <person name="Griggs A."/>
            <person name="Gujja S."/>
            <person name="Hansen M."/>
            <person name="Howarth C."/>
            <person name="Imamovic A."/>
            <person name="Larimer J."/>
            <person name="McCowan C."/>
            <person name="Montmayeur A."/>
            <person name="Murphy C."/>
            <person name="Neiman D."/>
            <person name="Pearson M."/>
            <person name="Priest M."/>
            <person name="Roberts A."/>
            <person name="Saif S."/>
            <person name="Shea T."/>
            <person name="Sisk P."/>
            <person name="Sykes S."/>
            <person name="Wortman J."/>
            <person name="Nusbaum C."/>
            <person name="Birren B."/>
        </authorList>
    </citation>
    <scope>NUCLEOTIDE SEQUENCE [LARGE SCALE GENOMIC DNA]</scope>
    <source>
        <strain evidence="3">race PST-78</strain>
    </source>
</reference>
<evidence type="ECO:0000313" key="2">
    <source>
        <dbReference type="EMBL" id="KNE98929.1"/>
    </source>
</evidence>
<feature type="domain" description="DUF6589" evidence="1">
    <location>
        <begin position="349"/>
        <end position="754"/>
    </location>
</feature>
<keyword evidence="3" id="KW-1185">Reference proteome</keyword>
<comment type="caution">
    <text evidence="2">The sequence shown here is derived from an EMBL/GenBank/DDBJ whole genome shotgun (WGS) entry which is preliminary data.</text>
</comment>
<name>A0A0L0VIX5_9BASI</name>
<accession>A0A0L0VIX5</accession>
<protein>
    <recommendedName>
        <fullName evidence="1">DUF6589 domain-containing protein</fullName>
    </recommendedName>
</protein>
<dbReference type="EMBL" id="AJIL01000051">
    <property type="protein sequence ID" value="KNE98929.1"/>
    <property type="molecule type" value="Genomic_DNA"/>
</dbReference>
<evidence type="ECO:0000259" key="1">
    <source>
        <dbReference type="Pfam" id="PF20231"/>
    </source>
</evidence>
<sequence length="849" mass="95292">MPAKKPGHPVVDAKVLKVCHILRSLPTKIPPKVFFKRFLKSDDARLAYLRRYWASDTGINSTMGLVADLRDEIHKTSDGRAAWEPFILEEAIKIASRQEPPRGNYPGGTFHSSSTVSNSFFTSEEKEVHDSLLTNKDMPFVYGLLMGLLGQATATEEEETVPVVIPREVADPILQPAQLPEEVAGDSYEDTSSPLDRYNERAKRVVTTVCSMLAFARNRRSNALQLHNSVQFFSCGISERVQEYMNYIGLCSSRSTAMAALKTLAKGNIKTLKDAVAIHKDMPMAASICIDNIDMEQRVHQISVGKRSHTFRGTWGYIHLPDKKLLATLDPQELTTEAYHAAINKVKAMDLDPLIFLPTPAEEKIEVQVWKSQIASVLLQYIATPSDKSDAVSTLPPVVEQISHEVPQLHMLKLIDASDNSAEGIGQVFQNIMQQTGLTVEEFFSQFQPMDGDLGTVQNFNCLKGQKAPSALPQHRMDNIFFQLGASHTIWNIASNILSHHFGNSSDSTNCGAWQHLEALGFPSEKAIQKKDFTLMVNQMERIYEALIYYSDSPSCKVVMKSNTNTTPNEKLVIPTARWNSIVDECYERFLSPAARTKAAANGPTKLSNTLIQLHDFSTVVEAKRSMKAGDVGRLLLIWKKWSLMAQSLPGITNYSSYLPRMVLLLTVVLPPSLAKYLKHNLLFSPTGRPNHFVAKDYWLEIQNYWLKFFYNKSGQGTQIERLQDLFSVNIFLLQEMFYSLKKDCGAKLVRQSHKNTLPPRAIEMFLSVANLCDILAQYTNKKKCKNNAAEAVDNTFRSGIKKLKQLLCNQDEDAGKFKKHITTLHIDIPKSVPVELEVEGEEPTSDDM</sequence>
<dbReference type="Proteomes" id="UP000054564">
    <property type="component" value="Unassembled WGS sequence"/>
</dbReference>
<dbReference type="AlphaFoldDB" id="A0A0L0VIX5"/>